<dbReference type="EMBL" id="JAFCXS010000001">
    <property type="protein sequence ID" value="MBM0745820.1"/>
    <property type="molecule type" value="Genomic_DNA"/>
</dbReference>
<keyword evidence="2" id="KW-1185">Reference proteome</keyword>
<reference evidence="1 2" key="1">
    <citation type="submission" date="2021-01" db="EMBL/GenBank/DDBJ databases">
        <title>Complete genome sequence of Pantoea eucrina OB49, a heavy metal tolerant bacterium with PGPR potential isolated from wheat in Algeria.</title>
        <authorList>
            <person name="Lekired A."/>
            <person name="Ouzari I.H."/>
        </authorList>
    </citation>
    <scope>NUCLEOTIDE SEQUENCE [LARGE SCALE GENOMIC DNA]</scope>
    <source>
        <strain evidence="1 2">OB49</strain>
    </source>
</reference>
<protein>
    <submittedName>
        <fullName evidence="1">Uncharacterized protein</fullName>
    </submittedName>
</protein>
<comment type="caution">
    <text evidence="1">The sequence shown here is derived from an EMBL/GenBank/DDBJ whole genome shotgun (WGS) entry which is preliminary data.</text>
</comment>
<sequence>MKDGYYWVKDGERYPEVWFYQRQFGWFRPCSAVPMTQRTFEMMKYVILSEPLDAPAKQLQAQ</sequence>
<dbReference type="Proteomes" id="UP000809137">
    <property type="component" value="Unassembled WGS sequence"/>
</dbReference>
<accession>A0ABS1Z1H1</accession>
<organism evidence="1 2">
    <name type="scientific">Pantoea eucrina</name>
    <dbReference type="NCBI Taxonomy" id="472693"/>
    <lineage>
        <taxon>Bacteria</taxon>
        <taxon>Pseudomonadati</taxon>
        <taxon>Pseudomonadota</taxon>
        <taxon>Gammaproteobacteria</taxon>
        <taxon>Enterobacterales</taxon>
        <taxon>Erwiniaceae</taxon>
        <taxon>Pantoea</taxon>
    </lineage>
</organism>
<dbReference type="GeneID" id="84691588"/>
<proteinExistence type="predicted"/>
<gene>
    <name evidence="1" type="ORF">JJB79_00070</name>
</gene>
<dbReference type="RefSeq" id="WP_039385080.1">
    <property type="nucleotide sequence ID" value="NZ_CP083448.1"/>
</dbReference>
<name>A0ABS1Z1H1_9GAMM</name>
<evidence type="ECO:0000313" key="1">
    <source>
        <dbReference type="EMBL" id="MBM0745820.1"/>
    </source>
</evidence>
<evidence type="ECO:0000313" key="2">
    <source>
        <dbReference type="Proteomes" id="UP000809137"/>
    </source>
</evidence>